<protein>
    <submittedName>
        <fullName evidence="2">Uncharacterized protein</fullName>
    </submittedName>
</protein>
<comment type="caution">
    <text evidence="2">The sequence shown here is derived from an EMBL/GenBank/DDBJ whole genome shotgun (WGS) entry which is preliminary data.</text>
</comment>
<dbReference type="AlphaFoldDB" id="A0A6L9SD88"/>
<dbReference type="RefSeq" id="WP_163740127.1">
    <property type="nucleotide sequence ID" value="NZ_JAAGOA010000012.1"/>
</dbReference>
<keyword evidence="1" id="KW-0472">Membrane</keyword>
<feature type="transmembrane region" description="Helical" evidence="1">
    <location>
        <begin position="24"/>
        <end position="48"/>
    </location>
</feature>
<sequence>MRPSPTPDRRKVDPDTPDGARRIAIAWTGFVGAGLVALGLSWGGWAVAQAGGYEDNFRGFEAGDRFPWIFVILSAAFSVFALFRAIGKWSRYAKIRRQSR</sequence>
<gene>
    <name evidence="2" type="ORF">G1H10_17535</name>
</gene>
<name>A0A6L9SD88_9ACTN</name>
<organism evidence="2 3">
    <name type="scientific">Phytoactinopolyspora halotolerans</name>
    <dbReference type="NCBI Taxonomy" id="1981512"/>
    <lineage>
        <taxon>Bacteria</taxon>
        <taxon>Bacillati</taxon>
        <taxon>Actinomycetota</taxon>
        <taxon>Actinomycetes</taxon>
        <taxon>Jiangellales</taxon>
        <taxon>Jiangellaceae</taxon>
        <taxon>Phytoactinopolyspora</taxon>
    </lineage>
</organism>
<keyword evidence="1" id="KW-1133">Transmembrane helix</keyword>
<keyword evidence="1" id="KW-0812">Transmembrane</keyword>
<dbReference type="EMBL" id="JAAGOA010000012">
    <property type="protein sequence ID" value="NEE01980.1"/>
    <property type="molecule type" value="Genomic_DNA"/>
</dbReference>
<keyword evidence="3" id="KW-1185">Reference proteome</keyword>
<evidence type="ECO:0000256" key="1">
    <source>
        <dbReference type="SAM" id="Phobius"/>
    </source>
</evidence>
<accession>A0A6L9SD88</accession>
<dbReference type="Proteomes" id="UP000475214">
    <property type="component" value="Unassembled WGS sequence"/>
</dbReference>
<evidence type="ECO:0000313" key="2">
    <source>
        <dbReference type="EMBL" id="NEE01980.1"/>
    </source>
</evidence>
<reference evidence="2 3" key="1">
    <citation type="submission" date="2020-02" db="EMBL/GenBank/DDBJ databases">
        <authorList>
            <person name="Li X.-J."/>
            <person name="Han X.-M."/>
        </authorList>
    </citation>
    <scope>NUCLEOTIDE SEQUENCE [LARGE SCALE GENOMIC DNA]</scope>
    <source>
        <strain evidence="2 3">CCTCC AB 2017055</strain>
    </source>
</reference>
<feature type="transmembrane region" description="Helical" evidence="1">
    <location>
        <begin position="68"/>
        <end position="87"/>
    </location>
</feature>
<proteinExistence type="predicted"/>
<evidence type="ECO:0000313" key="3">
    <source>
        <dbReference type="Proteomes" id="UP000475214"/>
    </source>
</evidence>